<evidence type="ECO:0000259" key="4">
    <source>
        <dbReference type="Pfam" id="PF01156"/>
    </source>
</evidence>
<dbReference type="GO" id="GO:0006152">
    <property type="term" value="P:purine nucleoside catabolic process"/>
    <property type="evidence" value="ECO:0007669"/>
    <property type="project" value="TreeGrafter"/>
</dbReference>
<comment type="caution">
    <text evidence="5">The sequence shown here is derived from an EMBL/GenBank/DDBJ whole genome shotgun (WGS) entry which is preliminary data.</text>
</comment>
<dbReference type="EMBL" id="QLII01000001">
    <property type="protein sequence ID" value="RAI78411.1"/>
    <property type="molecule type" value="Genomic_DNA"/>
</dbReference>
<evidence type="ECO:0000256" key="1">
    <source>
        <dbReference type="ARBA" id="ARBA00022801"/>
    </source>
</evidence>
<reference evidence="5 6" key="1">
    <citation type="submission" date="2018-06" db="EMBL/GenBank/DDBJ databases">
        <title>Spirosoma sp. HMF3257 Genome sequencing and assembly.</title>
        <authorList>
            <person name="Kang H."/>
            <person name="Cha I."/>
            <person name="Kim H."/>
            <person name="Kang J."/>
            <person name="Joh K."/>
        </authorList>
    </citation>
    <scope>NUCLEOTIDE SEQUENCE [LARGE SCALE GENOMIC DNA]</scope>
    <source>
        <strain evidence="5 6">HMF3257</strain>
    </source>
</reference>
<proteinExistence type="predicted"/>
<protein>
    <submittedName>
        <fullName evidence="5">Nucleoside hydrolase</fullName>
    </submittedName>
</protein>
<dbReference type="PANTHER" id="PTHR12304">
    <property type="entry name" value="INOSINE-URIDINE PREFERRING NUCLEOSIDE HYDROLASE"/>
    <property type="match status" value="1"/>
</dbReference>
<dbReference type="AlphaFoldDB" id="A0A327NSP6"/>
<keyword evidence="6" id="KW-1185">Reference proteome</keyword>
<keyword evidence="3" id="KW-0732">Signal</keyword>
<keyword evidence="2" id="KW-0326">Glycosidase</keyword>
<dbReference type="GO" id="GO:0008477">
    <property type="term" value="F:purine nucleosidase activity"/>
    <property type="evidence" value="ECO:0007669"/>
    <property type="project" value="TreeGrafter"/>
</dbReference>
<dbReference type="Pfam" id="PF01156">
    <property type="entry name" value="IU_nuc_hydro"/>
    <property type="match status" value="1"/>
</dbReference>
<evidence type="ECO:0000313" key="5">
    <source>
        <dbReference type="EMBL" id="RAI78411.1"/>
    </source>
</evidence>
<accession>A0A327NSP6</accession>
<dbReference type="InterPro" id="IPR036452">
    <property type="entry name" value="Ribo_hydro-like"/>
</dbReference>
<dbReference type="Gene3D" id="3.90.245.10">
    <property type="entry name" value="Ribonucleoside hydrolase-like"/>
    <property type="match status" value="1"/>
</dbReference>
<evidence type="ECO:0000256" key="3">
    <source>
        <dbReference type="SAM" id="SignalP"/>
    </source>
</evidence>
<sequence length="347" mass="38111">MKKVETMNFRLWSFGLSMSLSLITSFAAFGQPKGVAAVEPRMRVIVDNDFSGDPDGLFQLAHLLMSPSVEIRAIIGSHLNARDGFDPSKTQADNAAKKAREVLQTMKVTKTIPVFAGSNTAMVNDSTPVKNEAVNFIIQEALRTDTKTPLYVVCGAGLTEIASAALTNPQIANKLTLVWIGGPEYSELALPPPGYSEVEYNLNIDQAAARAVFNRSSLPLWQIPRNVYRQCLLSYAQLLTKVKPRGQIGAYLSGTLETLMARIQRFINIGETYILGDSPLVLLTALQSSFEADPSSSQYVVRQAPRINLAGTYAHNHTGRPIRVYTHLDTNLMFADFFAKLELLNGQ</sequence>
<dbReference type="InterPro" id="IPR023186">
    <property type="entry name" value="IUNH"/>
</dbReference>
<dbReference type="OrthoDB" id="253051at2"/>
<feature type="signal peptide" evidence="3">
    <location>
        <begin position="1"/>
        <end position="30"/>
    </location>
</feature>
<feature type="domain" description="Inosine/uridine-preferring nucleoside hydrolase" evidence="4">
    <location>
        <begin position="44"/>
        <end position="290"/>
    </location>
</feature>
<keyword evidence="1 5" id="KW-0378">Hydrolase</keyword>
<dbReference type="SUPFAM" id="SSF53590">
    <property type="entry name" value="Nucleoside hydrolase"/>
    <property type="match status" value="1"/>
</dbReference>
<evidence type="ECO:0000313" key="6">
    <source>
        <dbReference type="Proteomes" id="UP000249016"/>
    </source>
</evidence>
<organism evidence="5 6">
    <name type="scientific">Spirosoma telluris</name>
    <dbReference type="NCBI Taxonomy" id="2183553"/>
    <lineage>
        <taxon>Bacteria</taxon>
        <taxon>Pseudomonadati</taxon>
        <taxon>Bacteroidota</taxon>
        <taxon>Cytophagia</taxon>
        <taxon>Cytophagales</taxon>
        <taxon>Cytophagaceae</taxon>
        <taxon>Spirosoma</taxon>
    </lineage>
</organism>
<feature type="chain" id="PRO_5016430587" evidence="3">
    <location>
        <begin position="31"/>
        <end position="347"/>
    </location>
</feature>
<name>A0A327NSP6_9BACT</name>
<dbReference type="PANTHER" id="PTHR12304:SF4">
    <property type="entry name" value="URIDINE NUCLEOSIDASE"/>
    <property type="match status" value="1"/>
</dbReference>
<gene>
    <name evidence="5" type="ORF">HMF3257_09800</name>
</gene>
<dbReference type="GO" id="GO:0005829">
    <property type="term" value="C:cytosol"/>
    <property type="evidence" value="ECO:0007669"/>
    <property type="project" value="TreeGrafter"/>
</dbReference>
<dbReference type="Proteomes" id="UP000249016">
    <property type="component" value="Unassembled WGS sequence"/>
</dbReference>
<dbReference type="RefSeq" id="WP_111350189.1">
    <property type="nucleotide sequence ID" value="NZ_QLII01000001.1"/>
</dbReference>
<dbReference type="InterPro" id="IPR001910">
    <property type="entry name" value="Inosine/uridine_hydrolase_dom"/>
</dbReference>
<evidence type="ECO:0000256" key="2">
    <source>
        <dbReference type="ARBA" id="ARBA00023295"/>
    </source>
</evidence>